<dbReference type="InterPro" id="IPR036291">
    <property type="entry name" value="NAD(P)-bd_dom_sf"/>
</dbReference>
<dbReference type="InterPro" id="IPR051783">
    <property type="entry name" value="NAD(P)-dependent_oxidoreduct"/>
</dbReference>
<dbReference type="PANTHER" id="PTHR48079">
    <property type="entry name" value="PROTEIN YEEZ"/>
    <property type="match status" value="1"/>
</dbReference>
<protein>
    <submittedName>
        <fullName evidence="2">NAD-dependent epimerase/dehydratase family protein</fullName>
    </submittedName>
</protein>
<evidence type="ECO:0000313" key="2">
    <source>
        <dbReference type="EMBL" id="TFU05630.1"/>
    </source>
</evidence>
<keyword evidence="3" id="KW-1185">Reference proteome</keyword>
<reference evidence="2 3" key="1">
    <citation type="submission" date="2019-02" db="EMBL/GenBank/DDBJ databases">
        <title>Polymorphobacter sp. isolated from the lake at the Tibet of China.</title>
        <authorList>
            <person name="Li A."/>
        </authorList>
    </citation>
    <scope>NUCLEOTIDE SEQUENCE [LARGE SCALE GENOMIC DNA]</scope>
    <source>
        <strain evidence="2 3">DJ1R-1</strain>
    </source>
</reference>
<dbReference type="SUPFAM" id="SSF51735">
    <property type="entry name" value="NAD(P)-binding Rossmann-fold domains"/>
    <property type="match status" value="1"/>
</dbReference>
<dbReference type="GO" id="GO:0005737">
    <property type="term" value="C:cytoplasm"/>
    <property type="evidence" value="ECO:0007669"/>
    <property type="project" value="TreeGrafter"/>
</dbReference>
<accession>A0A4Y9EQK2</accession>
<dbReference type="PANTHER" id="PTHR48079:SF6">
    <property type="entry name" value="NAD(P)-BINDING DOMAIN-CONTAINING PROTEIN-RELATED"/>
    <property type="match status" value="1"/>
</dbReference>
<feature type="domain" description="NAD-dependent epimerase/dehydratase" evidence="1">
    <location>
        <begin position="6"/>
        <end position="228"/>
    </location>
</feature>
<sequence length="326" mass="34866">MARSAFVTGGTGFVGLNLIERLKAEGWDVTALVRPTSDLQFINRFQPKLVTGAITDRASLDAAIPKGVDTLFHVAGNTNMWRKRNAEQTRDNVEGTRNVVDAAIAKGVRRLIVTSSISAYGPVTGAVTEETPSKAAQSRVNYELTKWQAQEIARAAVGQGLEVVIMQPGAIMGPYDIGTWSRMFHMVRDGKMNAVPPAGLTFAHVHEVVGAHIAAADKGENGGQYLLGGENRTMLDLVQAIAALLGTKAPSSTVPVALVKLVAQFGDFASNFTGKEPPFTPEMAEGLGGNSTVSAAKAQRELGFKVVPLEVMVKDCYDWMRAEGRI</sequence>
<organism evidence="2 3">
    <name type="scientific">Glacieibacterium arshaanense</name>
    <dbReference type="NCBI Taxonomy" id="2511025"/>
    <lineage>
        <taxon>Bacteria</taxon>
        <taxon>Pseudomonadati</taxon>
        <taxon>Pseudomonadota</taxon>
        <taxon>Alphaproteobacteria</taxon>
        <taxon>Sphingomonadales</taxon>
        <taxon>Sphingosinicellaceae</taxon>
        <taxon>Glacieibacterium</taxon>
    </lineage>
</organism>
<dbReference type="EMBL" id="SIHO01000001">
    <property type="protein sequence ID" value="TFU05630.1"/>
    <property type="molecule type" value="Genomic_DNA"/>
</dbReference>
<dbReference type="RefSeq" id="WP_135244355.1">
    <property type="nucleotide sequence ID" value="NZ_SIHO01000001.1"/>
</dbReference>
<dbReference type="Gene3D" id="3.40.50.720">
    <property type="entry name" value="NAD(P)-binding Rossmann-like Domain"/>
    <property type="match status" value="1"/>
</dbReference>
<comment type="caution">
    <text evidence="2">The sequence shown here is derived from an EMBL/GenBank/DDBJ whole genome shotgun (WGS) entry which is preliminary data.</text>
</comment>
<dbReference type="AlphaFoldDB" id="A0A4Y9EQK2"/>
<dbReference type="CDD" id="cd05228">
    <property type="entry name" value="AR_FR_like_1_SDR_e"/>
    <property type="match status" value="1"/>
</dbReference>
<dbReference type="InterPro" id="IPR001509">
    <property type="entry name" value="Epimerase_deHydtase"/>
</dbReference>
<evidence type="ECO:0000259" key="1">
    <source>
        <dbReference type="Pfam" id="PF01370"/>
    </source>
</evidence>
<name>A0A4Y9EQK2_9SPHN</name>
<dbReference type="GO" id="GO:0004029">
    <property type="term" value="F:aldehyde dehydrogenase (NAD+) activity"/>
    <property type="evidence" value="ECO:0007669"/>
    <property type="project" value="TreeGrafter"/>
</dbReference>
<dbReference type="Pfam" id="PF01370">
    <property type="entry name" value="Epimerase"/>
    <property type="match status" value="1"/>
</dbReference>
<evidence type="ECO:0000313" key="3">
    <source>
        <dbReference type="Proteomes" id="UP000297737"/>
    </source>
</evidence>
<gene>
    <name evidence="2" type="ORF">EUV02_00925</name>
</gene>
<proteinExistence type="predicted"/>
<dbReference type="OrthoDB" id="9801785at2"/>
<dbReference type="Proteomes" id="UP000297737">
    <property type="component" value="Unassembled WGS sequence"/>
</dbReference>